<reference evidence="2 3" key="1">
    <citation type="journal article" date="2015" name="Sci. Rep.">
        <title>The power of single molecule real-time sequencing technology in the de novo assembly of a eukaryotic genome.</title>
        <authorList>
            <person name="Sakai H."/>
            <person name="Naito K."/>
            <person name="Ogiso-Tanaka E."/>
            <person name="Takahashi Y."/>
            <person name="Iseki K."/>
            <person name="Muto C."/>
            <person name="Satou K."/>
            <person name="Teruya K."/>
            <person name="Shiroma A."/>
            <person name="Shimoji M."/>
            <person name="Hirano T."/>
            <person name="Itoh T."/>
            <person name="Kaga A."/>
            <person name="Tomooka N."/>
        </authorList>
    </citation>
    <scope>NUCLEOTIDE SEQUENCE [LARGE SCALE GENOMIC DNA]</scope>
    <source>
        <strain evidence="3">cv. Shumari</strain>
    </source>
</reference>
<dbReference type="AlphaFoldDB" id="A0A0S3QZ84"/>
<evidence type="ECO:0000313" key="3">
    <source>
        <dbReference type="Proteomes" id="UP000291084"/>
    </source>
</evidence>
<keyword evidence="3" id="KW-1185">Reference proteome</keyword>
<protein>
    <submittedName>
        <fullName evidence="2">Uncharacterized protein</fullName>
    </submittedName>
</protein>
<evidence type="ECO:0000256" key="1">
    <source>
        <dbReference type="SAM" id="MobiDB-lite"/>
    </source>
</evidence>
<proteinExistence type="predicted"/>
<sequence length="143" mass="15573">MNGRAPSSGWRRCSTPHNIRSVSSKSSSIPTATWPFDKLPPSISRTSSPRIGLPITTAKYPFHPLISFSSEITCSSLSLSFLLSSGCSSVSASKQSSIRIIRSSFLIFSTGSSRTYRINNKSTPLYLCCGFFQENTSSSQMKS</sequence>
<feature type="non-terminal residue" evidence="2">
    <location>
        <position position="143"/>
    </location>
</feature>
<accession>A0A0S3QZ84</accession>
<gene>
    <name evidence="2" type="primary">Vigan.01G111300</name>
    <name evidence="2" type="ORF">VIGAN_01111300</name>
</gene>
<organism evidence="2 3">
    <name type="scientific">Vigna angularis var. angularis</name>
    <dbReference type="NCBI Taxonomy" id="157739"/>
    <lineage>
        <taxon>Eukaryota</taxon>
        <taxon>Viridiplantae</taxon>
        <taxon>Streptophyta</taxon>
        <taxon>Embryophyta</taxon>
        <taxon>Tracheophyta</taxon>
        <taxon>Spermatophyta</taxon>
        <taxon>Magnoliopsida</taxon>
        <taxon>eudicotyledons</taxon>
        <taxon>Gunneridae</taxon>
        <taxon>Pentapetalae</taxon>
        <taxon>rosids</taxon>
        <taxon>fabids</taxon>
        <taxon>Fabales</taxon>
        <taxon>Fabaceae</taxon>
        <taxon>Papilionoideae</taxon>
        <taxon>50 kb inversion clade</taxon>
        <taxon>NPAAA clade</taxon>
        <taxon>indigoferoid/millettioid clade</taxon>
        <taxon>Phaseoleae</taxon>
        <taxon>Vigna</taxon>
    </lineage>
</organism>
<evidence type="ECO:0000313" key="2">
    <source>
        <dbReference type="EMBL" id="BAT73610.1"/>
    </source>
</evidence>
<dbReference type="EMBL" id="AP015034">
    <property type="protein sequence ID" value="BAT73610.1"/>
    <property type="molecule type" value="Genomic_DNA"/>
</dbReference>
<name>A0A0S3QZ84_PHAAN</name>
<dbReference type="Proteomes" id="UP000291084">
    <property type="component" value="Chromosome 1"/>
</dbReference>
<feature type="region of interest" description="Disordered" evidence="1">
    <location>
        <begin position="1"/>
        <end position="27"/>
    </location>
</feature>